<comment type="subcellular location">
    <subcellularLocation>
        <location evidence="12">Cytoplasm</location>
    </subcellularLocation>
    <text evidence="12">About half TF is bound to the ribosome near the polypeptide exit tunnel while the other half is free in the cytoplasm.</text>
</comment>
<evidence type="ECO:0000256" key="13">
    <source>
        <dbReference type="PROSITE-ProRule" id="PRU00277"/>
    </source>
</evidence>
<evidence type="ECO:0000256" key="6">
    <source>
        <dbReference type="ARBA" id="ARBA00023110"/>
    </source>
</evidence>
<gene>
    <name evidence="12 15" type="primary">tig</name>
    <name evidence="15" type="ORF">NMG93_02505</name>
</gene>
<dbReference type="NCBIfam" id="TIGR00115">
    <property type="entry name" value="tig"/>
    <property type="match status" value="1"/>
</dbReference>
<evidence type="ECO:0000313" key="15">
    <source>
        <dbReference type="EMBL" id="UTO25724.1"/>
    </source>
</evidence>
<dbReference type="HAMAP" id="MF_00303">
    <property type="entry name" value="Trigger_factor_Tig"/>
    <property type="match status" value="1"/>
</dbReference>
<dbReference type="Pfam" id="PF00254">
    <property type="entry name" value="FKBP_C"/>
    <property type="match status" value="1"/>
</dbReference>
<dbReference type="PROSITE" id="PS50059">
    <property type="entry name" value="FKBP_PPIASE"/>
    <property type="match status" value="1"/>
</dbReference>
<dbReference type="EMBL" id="CP101127">
    <property type="protein sequence ID" value="UTO25724.1"/>
    <property type="molecule type" value="Genomic_DNA"/>
</dbReference>
<comment type="domain">
    <text evidence="12">Consists of 3 domains; the N-terminus binds the ribosome, the middle domain has PPIase activity, while the C-terminus has intrinsic chaperone activity on its own.</text>
</comment>
<dbReference type="InterPro" id="IPR036611">
    <property type="entry name" value="Trigger_fac_ribosome-bd_sf"/>
</dbReference>
<dbReference type="InterPro" id="IPR005215">
    <property type="entry name" value="Trig_fac"/>
</dbReference>
<keyword evidence="5 12" id="KW-0132">Cell division</keyword>
<dbReference type="InterPro" id="IPR027304">
    <property type="entry name" value="Trigger_fact/SurA_dom_sf"/>
</dbReference>
<evidence type="ECO:0000313" key="16">
    <source>
        <dbReference type="Proteomes" id="UP001059349"/>
    </source>
</evidence>
<keyword evidence="6 12" id="KW-0697">Rotamase</keyword>
<organism evidence="15 16">
    <name type="scientific">Metamycoplasma hyosynoviae</name>
    <dbReference type="NCBI Taxonomy" id="29559"/>
    <lineage>
        <taxon>Bacteria</taxon>
        <taxon>Bacillati</taxon>
        <taxon>Mycoplasmatota</taxon>
        <taxon>Mycoplasmoidales</taxon>
        <taxon>Metamycoplasmataceae</taxon>
        <taxon>Metamycoplasma</taxon>
    </lineage>
</organism>
<dbReference type="SUPFAM" id="SSF102735">
    <property type="entry name" value="Trigger factor ribosome-binding domain"/>
    <property type="match status" value="1"/>
</dbReference>
<dbReference type="STRING" id="29559.NPL3_01280"/>
<accession>A0A063YE35</accession>
<dbReference type="SUPFAM" id="SSF54534">
    <property type="entry name" value="FKBP-like"/>
    <property type="match status" value="1"/>
</dbReference>
<proteinExistence type="inferred from homology"/>
<dbReference type="InterPro" id="IPR001179">
    <property type="entry name" value="PPIase_FKBP_dom"/>
</dbReference>
<evidence type="ECO:0000256" key="5">
    <source>
        <dbReference type="ARBA" id="ARBA00022618"/>
    </source>
</evidence>
<dbReference type="Gene3D" id="3.30.70.1050">
    <property type="entry name" value="Trigger factor ribosome-binding domain"/>
    <property type="match status" value="1"/>
</dbReference>
<dbReference type="InterPro" id="IPR008880">
    <property type="entry name" value="Trigger_fac_C"/>
</dbReference>
<dbReference type="GO" id="GO:0005737">
    <property type="term" value="C:cytoplasm"/>
    <property type="evidence" value="ECO:0007669"/>
    <property type="project" value="UniProtKB-SubCell"/>
</dbReference>
<dbReference type="GO" id="GO:0006457">
    <property type="term" value="P:protein folding"/>
    <property type="evidence" value="ECO:0007669"/>
    <property type="project" value="UniProtKB-UniRule"/>
</dbReference>
<dbReference type="OrthoDB" id="9767721at2"/>
<dbReference type="InterPro" id="IPR008881">
    <property type="entry name" value="Trigger_fac_ribosome-bd_bac"/>
</dbReference>
<keyword evidence="7 12" id="KW-0143">Chaperone</keyword>
<sequence>MPKTLDKNTSTMTITYSVEGDIWYQFVERARKALRLNTVVPGFRKGHAPAAKADAYISPTKLFEKATSYYEEVVDKYIYPQIVQEDEIYNDKPYSIRMKENPKGEGYILECDFMTFPEIKLGDYHKKPIKILDFKPTTEDIETEKAKLLNKYIVMVESDQPIKKGDEVNFDFKGYIDGKAFEGGEATGYDLKIGSKQFIAGFEDQMIGLKKGQEKTIDVTFPEDYAKNYAGKKAKFDLKINFVKTISLPELNDAFFKNANLYYAKNIKEFEEKAKYDALALKLNLMKKDFAEKIQKTIAKVAKMNLNPEMIEREIARSYDSFLKNLADKKISEIEYYEITNSSKEEVKETLKENAILGLKGSFGFGQIVKEQKIATTEKEYEKHINELATSFGVSAQVIKSYLSFDRYEMEKTTDKVIDFLLKQNGEEVYAEISKLEKEVEAFNKKLTDRANKATKIEKEKLEAKAKESKETKTPATEK</sequence>
<keyword evidence="9 12" id="KW-0131">Cell cycle</keyword>
<evidence type="ECO:0000256" key="10">
    <source>
        <dbReference type="ARBA" id="ARBA00024849"/>
    </source>
</evidence>
<evidence type="ECO:0000256" key="3">
    <source>
        <dbReference type="ARBA" id="ARBA00013194"/>
    </source>
</evidence>
<dbReference type="InterPro" id="IPR037041">
    <property type="entry name" value="Trigger_fac_C_sf"/>
</dbReference>
<comment type="catalytic activity">
    <reaction evidence="1 12 13">
        <text>[protein]-peptidylproline (omega=180) = [protein]-peptidylproline (omega=0)</text>
        <dbReference type="Rhea" id="RHEA:16237"/>
        <dbReference type="Rhea" id="RHEA-COMP:10747"/>
        <dbReference type="Rhea" id="RHEA-COMP:10748"/>
        <dbReference type="ChEBI" id="CHEBI:83833"/>
        <dbReference type="ChEBI" id="CHEBI:83834"/>
        <dbReference type="EC" id="5.2.1.8"/>
    </reaction>
</comment>
<evidence type="ECO:0000256" key="12">
    <source>
        <dbReference type="HAMAP-Rule" id="MF_00303"/>
    </source>
</evidence>
<name>A0A063YE35_9BACT</name>
<evidence type="ECO:0000256" key="9">
    <source>
        <dbReference type="ARBA" id="ARBA00023306"/>
    </source>
</evidence>
<dbReference type="EC" id="5.2.1.8" evidence="3 12"/>
<dbReference type="GeneID" id="75105348"/>
<evidence type="ECO:0000256" key="4">
    <source>
        <dbReference type="ARBA" id="ARBA00016902"/>
    </source>
</evidence>
<dbReference type="Pfam" id="PF05698">
    <property type="entry name" value="Trigger_C"/>
    <property type="match status" value="1"/>
</dbReference>
<keyword evidence="8 12" id="KW-0413">Isomerase</keyword>
<dbReference type="SUPFAM" id="SSF109998">
    <property type="entry name" value="Triger factor/SurA peptide-binding domain-like"/>
    <property type="match status" value="1"/>
</dbReference>
<evidence type="ECO:0000256" key="8">
    <source>
        <dbReference type="ARBA" id="ARBA00023235"/>
    </source>
</evidence>
<dbReference type="Gene3D" id="1.10.3120.10">
    <property type="entry name" value="Trigger factor, C-terminal domain"/>
    <property type="match status" value="1"/>
</dbReference>
<keyword evidence="12" id="KW-0963">Cytoplasm</keyword>
<evidence type="ECO:0000256" key="14">
    <source>
        <dbReference type="RuleBase" id="RU003914"/>
    </source>
</evidence>
<dbReference type="RefSeq" id="WP_036441502.1">
    <property type="nucleotide sequence ID" value="NZ_CP101127.1"/>
</dbReference>
<evidence type="ECO:0000256" key="1">
    <source>
        <dbReference type="ARBA" id="ARBA00000971"/>
    </source>
</evidence>
<evidence type="ECO:0000256" key="2">
    <source>
        <dbReference type="ARBA" id="ARBA00005464"/>
    </source>
</evidence>
<dbReference type="GO" id="GO:0015031">
    <property type="term" value="P:protein transport"/>
    <property type="evidence" value="ECO:0007669"/>
    <property type="project" value="UniProtKB-UniRule"/>
</dbReference>
<evidence type="ECO:0000256" key="11">
    <source>
        <dbReference type="ARBA" id="ARBA00029986"/>
    </source>
</evidence>
<reference evidence="15" key="1">
    <citation type="submission" date="2022-07" db="EMBL/GenBank/DDBJ databases">
        <title>Complete genome of Mycoplasma hyosynoviae B1.</title>
        <authorList>
            <person name="Spergser J."/>
        </authorList>
    </citation>
    <scope>NUCLEOTIDE SEQUENCE</scope>
    <source>
        <strain evidence="15">B1</strain>
    </source>
</reference>
<dbReference type="Gene3D" id="3.10.50.40">
    <property type="match status" value="1"/>
</dbReference>
<comment type="function">
    <text evidence="10 12">Involved in protein export. Acts as a chaperone by maintaining the newly synthesized protein in an open conformation. Functions as a peptidyl-prolyl cis-trans isomerase.</text>
</comment>
<comment type="similarity">
    <text evidence="2 12 14">Belongs to the FKBP-type PPIase family. Tig subfamily.</text>
</comment>
<dbReference type="PIRSF" id="PIRSF003095">
    <property type="entry name" value="Trigger_factor"/>
    <property type="match status" value="1"/>
</dbReference>
<dbReference type="InterPro" id="IPR046357">
    <property type="entry name" value="PPIase_dom_sf"/>
</dbReference>
<dbReference type="AlphaFoldDB" id="A0A063YE35"/>
<dbReference type="GO" id="GO:0051301">
    <property type="term" value="P:cell division"/>
    <property type="evidence" value="ECO:0007669"/>
    <property type="project" value="UniProtKB-KW"/>
</dbReference>
<dbReference type="GO" id="GO:0003755">
    <property type="term" value="F:peptidyl-prolyl cis-trans isomerase activity"/>
    <property type="evidence" value="ECO:0007669"/>
    <property type="project" value="UniProtKB-UniRule"/>
</dbReference>
<dbReference type="Proteomes" id="UP001059349">
    <property type="component" value="Chromosome"/>
</dbReference>
<dbReference type="FunFam" id="3.10.50.40:FF:000001">
    <property type="entry name" value="Trigger factor"/>
    <property type="match status" value="1"/>
</dbReference>
<dbReference type="Pfam" id="PF05697">
    <property type="entry name" value="Trigger_N"/>
    <property type="match status" value="1"/>
</dbReference>
<protein>
    <recommendedName>
        <fullName evidence="4 12">Trigger factor</fullName>
        <shortName evidence="12">TF</shortName>
        <ecNumber evidence="3 12">5.2.1.8</ecNumber>
    </recommendedName>
    <alternativeName>
        <fullName evidence="11 12">PPIase</fullName>
    </alternativeName>
</protein>
<evidence type="ECO:0000256" key="7">
    <source>
        <dbReference type="ARBA" id="ARBA00023186"/>
    </source>
</evidence>